<dbReference type="InterPro" id="IPR045279">
    <property type="entry name" value="ARR-like"/>
</dbReference>
<dbReference type="GO" id="GO:0000160">
    <property type="term" value="P:phosphorelay signal transduction system"/>
    <property type="evidence" value="ECO:0007669"/>
    <property type="project" value="UniProtKB-KW"/>
</dbReference>
<reference evidence="7" key="1">
    <citation type="journal article" date="2014" name="Science">
        <title>The coffee genome provides insight into the convergent evolution of caffeine biosynthesis.</title>
        <authorList>
            <person name="Denoeud F."/>
            <person name="Carretero-Paulet L."/>
            <person name="Dereeper A."/>
            <person name="Droc G."/>
            <person name="Guyot R."/>
            <person name="Pietrella M."/>
            <person name="Zheng C."/>
            <person name="Alberti A."/>
            <person name="Anthony F."/>
            <person name="Aprea G."/>
            <person name="Aury J.M."/>
            <person name="Bento P."/>
            <person name="Bernard M."/>
            <person name="Bocs S."/>
            <person name="Campa C."/>
            <person name="Cenci A."/>
            <person name="Combes M.C."/>
            <person name="Crouzillat D."/>
            <person name="Da Silva C."/>
            <person name="Daddiego L."/>
            <person name="De Bellis F."/>
            <person name="Dussert S."/>
            <person name="Garsmeur O."/>
            <person name="Gayraud T."/>
            <person name="Guignon V."/>
            <person name="Jahn K."/>
            <person name="Jamilloux V."/>
            <person name="Joet T."/>
            <person name="Labadie K."/>
            <person name="Lan T."/>
            <person name="Leclercq J."/>
            <person name="Lepelley M."/>
            <person name="Leroy T."/>
            <person name="Li L.T."/>
            <person name="Librado P."/>
            <person name="Lopez L."/>
            <person name="Munoz A."/>
            <person name="Noel B."/>
            <person name="Pallavicini A."/>
            <person name="Perrotta G."/>
            <person name="Poncet V."/>
            <person name="Pot D."/>
            <person name="Priyono X."/>
            <person name="Rigoreau M."/>
            <person name="Rouard M."/>
            <person name="Rozas J."/>
            <person name="Tranchant-Dubreuil C."/>
            <person name="VanBuren R."/>
            <person name="Zhang Q."/>
            <person name="Andrade A.C."/>
            <person name="Argout X."/>
            <person name="Bertrand B."/>
            <person name="de Kochko A."/>
            <person name="Graziosi G."/>
            <person name="Henry R.J."/>
            <person name="Jayarama X."/>
            <person name="Ming R."/>
            <person name="Nagai C."/>
            <person name="Rounsley S."/>
            <person name="Sankoff D."/>
            <person name="Giuliano G."/>
            <person name="Albert V.A."/>
            <person name="Wincker P."/>
            <person name="Lashermes P."/>
        </authorList>
    </citation>
    <scope>NUCLEOTIDE SEQUENCE [LARGE SCALE GENOMIC DNA]</scope>
    <source>
        <strain evidence="7">cv. DH200-94</strain>
    </source>
</reference>
<evidence type="ECO:0000256" key="1">
    <source>
        <dbReference type="ARBA" id="ARBA00023012"/>
    </source>
</evidence>
<dbReference type="PANTHER" id="PTHR43874">
    <property type="entry name" value="TWO-COMPONENT RESPONSE REGULATOR"/>
    <property type="match status" value="1"/>
</dbReference>
<evidence type="ECO:0000256" key="2">
    <source>
        <dbReference type="ARBA" id="ARBA00023015"/>
    </source>
</evidence>
<feature type="domain" description="Response regulatory" evidence="5">
    <location>
        <begin position="1"/>
        <end position="50"/>
    </location>
</feature>
<dbReference type="OrthoDB" id="971143at2759"/>
<dbReference type="PhylomeDB" id="A0A068UFF3"/>
<dbReference type="STRING" id="49390.A0A068UFF3"/>
<evidence type="ECO:0000259" key="5">
    <source>
        <dbReference type="PROSITE" id="PS50110"/>
    </source>
</evidence>
<evidence type="ECO:0000256" key="3">
    <source>
        <dbReference type="ARBA" id="ARBA00023163"/>
    </source>
</evidence>
<evidence type="ECO:0000256" key="4">
    <source>
        <dbReference type="PROSITE-ProRule" id="PRU00169"/>
    </source>
</evidence>
<name>A0A068UFF3_COFCA</name>
<protein>
    <recommendedName>
        <fullName evidence="5">Response regulatory domain-containing protein</fullName>
    </recommendedName>
</protein>
<dbReference type="InParanoid" id="A0A068UFF3"/>
<dbReference type="InterPro" id="IPR011006">
    <property type="entry name" value="CheY-like_superfamily"/>
</dbReference>
<evidence type="ECO:0000313" key="6">
    <source>
        <dbReference type="EMBL" id="CDP06358.1"/>
    </source>
</evidence>
<dbReference type="Proteomes" id="UP000295252">
    <property type="component" value="Chromosome VIII"/>
</dbReference>
<dbReference type="EMBL" id="HG739106">
    <property type="protein sequence ID" value="CDP06358.1"/>
    <property type="molecule type" value="Genomic_DNA"/>
</dbReference>
<gene>
    <name evidence="6" type="ORF">GSCOC_T00023175001</name>
</gene>
<sequence length="50" mass="5417">MPDMDGYKLLELVGLEMDLPVMMLSANSDPKLVIKGVMHGACDFGETCSN</sequence>
<evidence type="ECO:0000313" key="7">
    <source>
        <dbReference type="Proteomes" id="UP000295252"/>
    </source>
</evidence>
<dbReference type="Gene3D" id="3.40.50.2300">
    <property type="match status" value="1"/>
</dbReference>
<keyword evidence="1" id="KW-0902">Two-component regulatory system</keyword>
<proteinExistence type="predicted"/>
<accession>A0A068UFF3</accession>
<comment type="caution">
    <text evidence="4">Lacks conserved residue(s) required for the propagation of feature annotation.</text>
</comment>
<dbReference type="AlphaFoldDB" id="A0A068UFF3"/>
<dbReference type="PANTHER" id="PTHR43874:SF7">
    <property type="entry name" value="TWO-COMPONENT RESPONSE REGULATOR ARR10"/>
    <property type="match status" value="1"/>
</dbReference>
<keyword evidence="3" id="KW-0804">Transcription</keyword>
<dbReference type="SUPFAM" id="SSF52172">
    <property type="entry name" value="CheY-like"/>
    <property type="match status" value="1"/>
</dbReference>
<organism evidence="6 7">
    <name type="scientific">Coffea canephora</name>
    <name type="common">Robusta coffee</name>
    <dbReference type="NCBI Taxonomy" id="49390"/>
    <lineage>
        <taxon>Eukaryota</taxon>
        <taxon>Viridiplantae</taxon>
        <taxon>Streptophyta</taxon>
        <taxon>Embryophyta</taxon>
        <taxon>Tracheophyta</taxon>
        <taxon>Spermatophyta</taxon>
        <taxon>Magnoliopsida</taxon>
        <taxon>eudicotyledons</taxon>
        <taxon>Gunneridae</taxon>
        <taxon>Pentapetalae</taxon>
        <taxon>asterids</taxon>
        <taxon>lamiids</taxon>
        <taxon>Gentianales</taxon>
        <taxon>Rubiaceae</taxon>
        <taxon>Ixoroideae</taxon>
        <taxon>Gardenieae complex</taxon>
        <taxon>Bertiereae - Coffeeae clade</taxon>
        <taxon>Coffeeae</taxon>
        <taxon>Coffea</taxon>
    </lineage>
</organism>
<dbReference type="Gramene" id="CDP06358">
    <property type="protein sequence ID" value="CDP06358"/>
    <property type="gene ID" value="GSCOC_T00023175001"/>
</dbReference>
<dbReference type="PROSITE" id="PS50110">
    <property type="entry name" value="RESPONSE_REGULATORY"/>
    <property type="match status" value="1"/>
</dbReference>
<keyword evidence="2" id="KW-0805">Transcription regulation</keyword>
<keyword evidence="7" id="KW-1185">Reference proteome</keyword>
<dbReference type="GO" id="GO:0009736">
    <property type="term" value="P:cytokinin-activated signaling pathway"/>
    <property type="evidence" value="ECO:0007669"/>
    <property type="project" value="InterPro"/>
</dbReference>
<dbReference type="InterPro" id="IPR001789">
    <property type="entry name" value="Sig_transdc_resp-reg_receiver"/>
</dbReference>